<dbReference type="CDD" id="cd00090">
    <property type="entry name" value="HTH_ARSR"/>
    <property type="match status" value="1"/>
</dbReference>
<dbReference type="InterPro" id="IPR001845">
    <property type="entry name" value="HTH_ArsR_DNA-bd_dom"/>
</dbReference>
<dbReference type="NCBIfam" id="NF033788">
    <property type="entry name" value="HTH_metalloreg"/>
    <property type="match status" value="1"/>
</dbReference>
<dbReference type="EMBL" id="MGDB01000152">
    <property type="protein sequence ID" value="OGL38267.1"/>
    <property type="molecule type" value="Genomic_DNA"/>
</dbReference>
<keyword evidence="2" id="KW-0238">DNA-binding</keyword>
<dbReference type="Pfam" id="PF01022">
    <property type="entry name" value="HTH_5"/>
    <property type="match status" value="1"/>
</dbReference>
<evidence type="ECO:0000256" key="3">
    <source>
        <dbReference type="ARBA" id="ARBA00023163"/>
    </source>
</evidence>
<dbReference type="PROSITE" id="PS50987">
    <property type="entry name" value="HTH_ARSR_2"/>
    <property type="match status" value="1"/>
</dbReference>
<evidence type="ECO:0000259" key="4">
    <source>
        <dbReference type="PROSITE" id="PS50987"/>
    </source>
</evidence>
<dbReference type="InterPro" id="IPR036390">
    <property type="entry name" value="WH_DNA-bd_sf"/>
</dbReference>
<dbReference type="SMART" id="SM00418">
    <property type="entry name" value="HTH_ARSR"/>
    <property type="match status" value="1"/>
</dbReference>
<dbReference type="InterPro" id="IPR051011">
    <property type="entry name" value="Metal_resp_trans_reg"/>
</dbReference>
<proteinExistence type="predicted"/>
<accession>A0A1F7RBI5</accession>
<dbReference type="PROSITE" id="PS00846">
    <property type="entry name" value="HTH_ARSR_1"/>
    <property type="match status" value="1"/>
</dbReference>
<dbReference type="InterPro" id="IPR018334">
    <property type="entry name" value="ArsR_HTH"/>
</dbReference>
<name>A0A1F7RBI5_9BACT</name>
<dbReference type="InterPro" id="IPR036388">
    <property type="entry name" value="WH-like_DNA-bd_sf"/>
</dbReference>
<dbReference type="PANTHER" id="PTHR43132:SF6">
    <property type="entry name" value="HTH-TYPE TRANSCRIPTIONAL REPRESSOR CZRA"/>
    <property type="match status" value="1"/>
</dbReference>
<dbReference type="Proteomes" id="UP000178526">
    <property type="component" value="Unassembled WGS sequence"/>
</dbReference>
<reference evidence="5 6" key="1">
    <citation type="journal article" date="2016" name="Nat. Commun.">
        <title>Thousands of microbial genomes shed light on interconnected biogeochemical processes in an aquifer system.</title>
        <authorList>
            <person name="Anantharaman K."/>
            <person name="Brown C.T."/>
            <person name="Hug L.A."/>
            <person name="Sharon I."/>
            <person name="Castelle C.J."/>
            <person name="Probst A.J."/>
            <person name="Thomas B.C."/>
            <person name="Singh A."/>
            <person name="Wilkins M.J."/>
            <person name="Karaoz U."/>
            <person name="Brodie E.L."/>
            <person name="Williams K.H."/>
            <person name="Hubbard S.S."/>
            <person name="Banfield J.F."/>
        </authorList>
    </citation>
    <scope>NUCLEOTIDE SEQUENCE [LARGE SCALE GENOMIC DNA]</scope>
</reference>
<dbReference type="PRINTS" id="PR00778">
    <property type="entry name" value="HTHARSR"/>
</dbReference>
<gene>
    <name evidence="5" type="ORF">A2042_09000</name>
</gene>
<sequence length="120" mass="13902">MPKRKNIFCDTHVIDREKVERISKIMLDDSTTLDLAEIFRTLGDSTRIKILFALSKTEFCVCDLSSLLNISSSAISHQLRFLRALRLVKPAKKGRIVHYSLDDKHILKLFEEGLKHVRHK</sequence>
<evidence type="ECO:0000256" key="2">
    <source>
        <dbReference type="ARBA" id="ARBA00023125"/>
    </source>
</evidence>
<dbReference type="GO" id="GO:0003700">
    <property type="term" value="F:DNA-binding transcription factor activity"/>
    <property type="evidence" value="ECO:0007669"/>
    <property type="project" value="InterPro"/>
</dbReference>
<dbReference type="SUPFAM" id="SSF46785">
    <property type="entry name" value="Winged helix' DNA-binding domain"/>
    <property type="match status" value="1"/>
</dbReference>
<evidence type="ECO:0000313" key="5">
    <source>
        <dbReference type="EMBL" id="OGL38267.1"/>
    </source>
</evidence>
<protein>
    <recommendedName>
        <fullName evidence="4">HTH arsR-type domain-containing protein</fullName>
    </recommendedName>
</protein>
<dbReference type="PANTHER" id="PTHR43132">
    <property type="entry name" value="ARSENICAL RESISTANCE OPERON REPRESSOR ARSR-RELATED"/>
    <property type="match status" value="1"/>
</dbReference>
<evidence type="ECO:0000256" key="1">
    <source>
        <dbReference type="ARBA" id="ARBA00023015"/>
    </source>
</evidence>
<dbReference type="InterPro" id="IPR011991">
    <property type="entry name" value="ArsR-like_HTH"/>
</dbReference>
<dbReference type="AlphaFoldDB" id="A0A1F7RBI5"/>
<feature type="domain" description="HTH arsR-type" evidence="4">
    <location>
        <begin position="27"/>
        <end position="120"/>
    </location>
</feature>
<evidence type="ECO:0000313" key="6">
    <source>
        <dbReference type="Proteomes" id="UP000178526"/>
    </source>
</evidence>
<dbReference type="Gene3D" id="1.10.10.10">
    <property type="entry name" value="Winged helix-like DNA-binding domain superfamily/Winged helix DNA-binding domain"/>
    <property type="match status" value="1"/>
</dbReference>
<keyword evidence="1" id="KW-0805">Transcription regulation</keyword>
<comment type="caution">
    <text evidence="5">The sequence shown here is derived from an EMBL/GenBank/DDBJ whole genome shotgun (WGS) entry which is preliminary data.</text>
</comment>
<organism evidence="5 6">
    <name type="scientific">Candidatus Schekmanbacteria bacterium GWA2_38_11</name>
    <dbReference type="NCBI Taxonomy" id="1817876"/>
    <lineage>
        <taxon>Bacteria</taxon>
        <taxon>Candidatus Schekmaniibacteriota</taxon>
    </lineage>
</organism>
<dbReference type="GO" id="GO:0003677">
    <property type="term" value="F:DNA binding"/>
    <property type="evidence" value="ECO:0007669"/>
    <property type="project" value="UniProtKB-KW"/>
</dbReference>
<keyword evidence="3" id="KW-0804">Transcription</keyword>